<evidence type="ECO:0000313" key="2">
    <source>
        <dbReference type="Proteomes" id="UP000076983"/>
    </source>
</evidence>
<evidence type="ECO:0008006" key="3">
    <source>
        <dbReference type="Google" id="ProtNLM"/>
    </source>
</evidence>
<dbReference type="EMBL" id="LVLH01000027">
    <property type="protein sequence ID" value="OAB49006.1"/>
    <property type="molecule type" value="Genomic_DNA"/>
</dbReference>
<sequence>MATKTYYFNCVLDTNTIKFNLVEQSQIQIVSIFEEKLELLDKNNFSLLNKKLKKTLNFVKKIVNKNKNNQIYFNCFLNSSLDNEIKIIFYDQQFDLNKQIVDKKLHDEIKKEINLKTQHQNVTLLNQNTLLFSIENDEENDKKYLSFPLNRRGNKLNSWYSLLAVNNDSWIQKLINEFKKQNLIFDNFFYENEALLASQEKSDNYSLLINLSLSKITIDAFFNHKIYLHKSINLNWENVFDKFTKMFNLNFEQSKILLNSVLNNLELFQNERDNLNFNQQHALSFIEIMYDKIYDLINEQLENEILFSKSEKIFIKDNLINKNQTSLLFNKIKENYFEKNTYSFDENLALLKGLNNLEMGVINIYNQNIDKTNTIKNYTADFKNERKNNNFFIKFKRFWKQNNSN</sequence>
<keyword evidence="2" id="KW-1185">Reference proteome</keyword>
<dbReference type="AlphaFoldDB" id="A0A168RI19"/>
<comment type="caution">
    <text evidence="1">The sequence shown here is derived from an EMBL/GenBank/DDBJ whole genome shotgun (WGS) entry which is preliminary data.</text>
</comment>
<evidence type="ECO:0000313" key="1">
    <source>
        <dbReference type="EMBL" id="OAB49006.1"/>
    </source>
</evidence>
<dbReference type="STRING" id="29557.MGALLINA_02260"/>
<gene>
    <name evidence="1" type="ORF">MGALLINA_02260</name>
</gene>
<accession>A0A168RI19</accession>
<organism evidence="1 2">
    <name type="scientific">Mycoplasmopsis gallinarum</name>
    <dbReference type="NCBI Taxonomy" id="29557"/>
    <lineage>
        <taxon>Bacteria</taxon>
        <taxon>Bacillati</taxon>
        <taxon>Mycoplasmatota</taxon>
        <taxon>Mycoplasmoidales</taxon>
        <taxon>Metamycoplasmataceae</taxon>
        <taxon>Mycoplasmopsis</taxon>
    </lineage>
</organism>
<dbReference type="NCBIfam" id="NF045943">
    <property type="entry name" value="MAG3720_fam"/>
    <property type="match status" value="1"/>
</dbReference>
<name>A0A168RI19_9BACT</name>
<dbReference type="RefSeq" id="WP_063626029.1">
    <property type="nucleotide sequence ID" value="NZ_LVLH01000027.1"/>
</dbReference>
<reference evidence="1 2" key="1">
    <citation type="submission" date="2016-03" db="EMBL/GenBank/DDBJ databases">
        <title>Genome sequence of Mycoplasma gallinarum strain Mgn_IPT.</title>
        <authorList>
            <person name="Yacoub E."/>
            <person name="Sirand-Pugnet P."/>
            <person name="Barre A."/>
            <person name="Maurier F."/>
            <person name="Blanchard A."/>
            <person name="Ben Abdelmoumen B.M."/>
        </authorList>
    </citation>
    <scope>NUCLEOTIDE SEQUENCE [LARGE SCALE GENOMIC DNA]</scope>
    <source>
        <strain evidence="1 2">Mgn_IPT</strain>
    </source>
</reference>
<dbReference type="Proteomes" id="UP000076983">
    <property type="component" value="Unassembled WGS sequence"/>
</dbReference>
<proteinExistence type="predicted"/>
<dbReference type="PATRIC" id="fig|29557.3.peg.213"/>
<protein>
    <recommendedName>
        <fullName evidence="3">Cell division protein FtsA</fullName>
    </recommendedName>
</protein>